<keyword evidence="1" id="KW-1133">Transmembrane helix</keyword>
<protein>
    <submittedName>
        <fullName evidence="2">Uncharacterized protein</fullName>
    </submittedName>
</protein>
<evidence type="ECO:0000313" key="2">
    <source>
        <dbReference type="EMBL" id="JAH07275.1"/>
    </source>
</evidence>
<sequence>MIFFLSSALHLEHISFITFIFCIVSVILLFQSECPVISLLVCAVHTPHRMSVL</sequence>
<dbReference type="EMBL" id="GBXM01101302">
    <property type="protein sequence ID" value="JAH07275.1"/>
    <property type="molecule type" value="Transcribed_RNA"/>
</dbReference>
<feature type="transmembrane region" description="Helical" evidence="1">
    <location>
        <begin position="13"/>
        <end position="30"/>
    </location>
</feature>
<proteinExistence type="predicted"/>
<organism evidence="2">
    <name type="scientific">Anguilla anguilla</name>
    <name type="common">European freshwater eel</name>
    <name type="synonym">Muraena anguilla</name>
    <dbReference type="NCBI Taxonomy" id="7936"/>
    <lineage>
        <taxon>Eukaryota</taxon>
        <taxon>Metazoa</taxon>
        <taxon>Chordata</taxon>
        <taxon>Craniata</taxon>
        <taxon>Vertebrata</taxon>
        <taxon>Euteleostomi</taxon>
        <taxon>Actinopterygii</taxon>
        <taxon>Neopterygii</taxon>
        <taxon>Teleostei</taxon>
        <taxon>Anguilliformes</taxon>
        <taxon>Anguillidae</taxon>
        <taxon>Anguilla</taxon>
    </lineage>
</organism>
<keyword evidence="1" id="KW-0812">Transmembrane</keyword>
<evidence type="ECO:0000256" key="1">
    <source>
        <dbReference type="SAM" id="Phobius"/>
    </source>
</evidence>
<accession>A0A0E9PT83</accession>
<keyword evidence="1" id="KW-0472">Membrane</keyword>
<dbReference type="AlphaFoldDB" id="A0A0E9PT83"/>
<reference evidence="2" key="2">
    <citation type="journal article" date="2015" name="Fish Shellfish Immunol.">
        <title>Early steps in the European eel (Anguilla anguilla)-Vibrio vulnificus interaction in the gills: Role of the RtxA13 toxin.</title>
        <authorList>
            <person name="Callol A."/>
            <person name="Pajuelo D."/>
            <person name="Ebbesson L."/>
            <person name="Teles M."/>
            <person name="MacKenzie S."/>
            <person name="Amaro C."/>
        </authorList>
    </citation>
    <scope>NUCLEOTIDE SEQUENCE</scope>
</reference>
<name>A0A0E9PT83_ANGAN</name>
<reference evidence="2" key="1">
    <citation type="submission" date="2014-11" db="EMBL/GenBank/DDBJ databases">
        <authorList>
            <person name="Amaro Gonzalez C."/>
        </authorList>
    </citation>
    <scope>NUCLEOTIDE SEQUENCE</scope>
</reference>